<name>G1SF03_RABIT</name>
<keyword evidence="10" id="KW-1185">Reference proteome</keyword>
<feature type="domain" description="Chemokine interleukin-8-like" evidence="8">
    <location>
        <begin position="168"/>
        <end position="226"/>
    </location>
</feature>
<evidence type="ECO:0000256" key="4">
    <source>
        <dbReference type="ARBA" id="ARBA00022525"/>
    </source>
</evidence>
<evidence type="ECO:0000256" key="7">
    <source>
        <dbReference type="SAM" id="MobiDB-lite"/>
    </source>
</evidence>
<reference evidence="9" key="3">
    <citation type="submission" date="2025-09" db="UniProtKB">
        <authorList>
            <consortium name="Ensembl"/>
        </authorList>
    </citation>
    <scope>IDENTIFICATION</scope>
    <source>
        <strain evidence="9">Thorbecke</strain>
    </source>
</reference>
<dbReference type="Pfam" id="PF00048">
    <property type="entry name" value="IL8"/>
    <property type="match status" value="1"/>
</dbReference>
<evidence type="ECO:0000313" key="10">
    <source>
        <dbReference type="Proteomes" id="UP000001811"/>
    </source>
</evidence>
<keyword evidence="3" id="KW-0202">Cytokine</keyword>
<evidence type="ECO:0000256" key="3">
    <source>
        <dbReference type="ARBA" id="ARBA00022514"/>
    </source>
</evidence>
<dbReference type="InterPro" id="IPR036048">
    <property type="entry name" value="Interleukin_8-like_sf"/>
</dbReference>
<proteinExistence type="inferred from homology"/>
<evidence type="ECO:0000256" key="6">
    <source>
        <dbReference type="ARBA" id="ARBA00023157"/>
    </source>
</evidence>
<comment type="subcellular location">
    <subcellularLocation>
        <location evidence="1">Secreted</location>
    </subcellularLocation>
</comment>
<dbReference type="InParanoid" id="G1SF03"/>
<dbReference type="FunFam" id="2.40.50.40:FF:000019">
    <property type="entry name" value="C-C motif chemokine 27"/>
    <property type="match status" value="1"/>
</dbReference>
<dbReference type="eggNOG" id="ENOG502SZGD">
    <property type="taxonomic scope" value="Eukaryota"/>
</dbReference>
<dbReference type="EMBL" id="AAGW02033489">
    <property type="status" value="NOT_ANNOTATED_CDS"/>
    <property type="molecule type" value="Genomic_DNA"/>
</dbReference>
<accession>G1SF03</accession>
<dbReference type="STRING" id="9986.ENSOCUP00000001060"/>
<reference evidence="9" key="2">
    <citation type="submission" date="2025-08" db="UniProtKB">
        <authorList>
            <consortium name="Ensembl"/>
        </authorList>
    </citation>
    <scope>IDENTIFICATION</scope>
    <source>
        <strain evidence="9">Thorbecke</strain>
    </source>
</reference>
<evidence type="ECO:0000256" key="2">
    <source>
        <dbReference type="ARBA" id="ARBA00010868"/>
    </source>
</evidence>
<sequence>MWLTEASRGAPASDYLRASQTRPENDEEGDLGLGRGCSLIQPCRPPGDARSPGHAGIEEIRGGAGGGGGVSGGGVLRRRNQEAPGGGGCEPSGGGRGGALRGRGLRGSRPRQAGRSLARGAGSVGVSPARPALLGLLSAGSTGAVSTFSPGCECGGENEVLILPPSTTCCTQLYRQPLSNKLLRKVIRVELQEADGDCHLQAFVLHLARRSVCIHPQNRSLARWFERQGKRLQGTQPDFWVARENGLEPHKAPIKQH</sequence>
<dbReference type="Gene3D" id="2.40.50.40">
    <property type="match status" value="1"/>
</dbReference>
<dbReference type="SMR" id="G1SF03"/>
<evidence type="ECO:0000259" key="8">
    <source>
        <dbReference type="Pfam" id="PF00048"/>
    </source>
</evidence>
<dbReference type="Ensembl" id="ENSOCUT00000001224.3">
    <property type="protein sequence ID" value="ENSOCUP00000001060.3"/>
    <property type="gene ID" value="ENSOCUG00000001224.3"/>
</dbReference>
<feature type="region of interest" description="Disordered" evidence="7">
    <location>
        <begin position="1"/>
        <end position="126"/>
    </location>
</feature>
<dbReference type="HOGENOM" id="CLU_2339025_0_0_1"/>
<organism evidence="9 10">
    <name type="scientific">Oryctolagus cuniculus</name>
    <name type="common">Rabbit</name>
    <dbReference type="NCBI Taxonomy" id="9986"/>
    <lineage>
        <taxon>Eukaryota</taxon>
        <taxon>Metazoa</taxon>
        <taxon>Chordata</taxon>
        <taxon>Craniata</taxon>
        <taxon>Vertebrata</taxon>
        <taxon>Euteleostomi</taxon>
        <taxon>Mammalia</taxon>
        <taxon>Eutheria</taxon>
        <taxon>Euarchontoglires</taxon>
        <taxon>Glires</taxon>
        <taxon>Lagomorpha</taxon>
        <taxon>Leporidae</taxon>
        <taxon>Oryctolagus</taxon>
    </lineage>
</organism>
<dbReference type="InterPro" id="IPR001811">
    <property type="entry name" value="Chemokine_IL8-like_dom"/>
</dbReference>
<dbReference type="Bgee" id="ENSOCUG00000001224">
    <property type="expression patterns" value="Expressed in testis and 20 other cell types or tissues"/>
</dbReference>
<dbReference type="GO" id="GO:0008009">
    <property type="term" value="F:chemokine activity"/>
    <property type="evidence" value="ECO:0007669"/>
    <property type="project" value="InterPro"/>
</dbReference>
<keyword evidence="6" id="KW-1015">Disulfide bond</keyword>
<evidence type="ECO:0000256" key="1">
    <source>
        <dbReference type="ARBA" id="ARBA00004613"/>
    </source>
</evidence>
<dbReference type="GeneTree" id="ENSGT00530000063923"/>
<dbReference type="GO" id="GO:0005615">
    <property type="term" value="C:extracellular space"/>
    <property type="evidence" value="ECO:0007669"/>
    <property type="project" value="UniProtKB-KW"/>
</dbReference>
<keyword evidence="5" id="KW-0732">Signal</keyword>
<evidence type="ECO:0000256" key="5">
    <source>
        <dbReference type="ARBA" id="ARBA00022729"/>
    </source>
</evidence>
<dbReference type="SUPFAM" id="SSF54117">
    <property type="entry name" value="Interleukin 8-like chemokines"/>
    <property type="match status" value="1"/>
</dbReference>
<comment type="similarity">
    <text evidence="2">Belongs to the intercrine beta (chemokine CC) family.</text>
</comment>
<protein>
    <recommendedName>
        <fullName evidence="8">Chemokine interleukin-8-like domain-containing protein</fullName>
    </recommendedName>
</protein>
<gene>
    <name evidence="9" type="primary">CCL27</name>
</gene>
<dbReference type="AlphaFoldDB" id="G1SF03"/>
<dbReference type="GO" id="GO:0006955">
    <property type="term" value="P:immune response"/>
    <property type="evidence" value="ECO:0007669"/>
    <property type="project" value="InterPro"/>
</dbReference>
<dbReference type="Proteomes" id="UP000001811">
    <property type="component" value="Chromosome 1"/>
</dbReference>
<reference evidence="9 10" key="1">
    <citation type="journal article" date="2011" name="Nature">
        <title>A high-resolution map of human evolutionary constraint using 29 mammals.</title>
        <authorList>
            <person name="Lindblad-Toh K."/>
            <person name="Garber M."/>
            <person name="Zuk O."/>
            <person name="Lin M.F."/>
            <person name="Parker B.J."/>
            <person name="Washietl S."/>
            <person name="Kheradpour P."/>
            <person name="Ernst J."/>
            <person name="Jordan G."/>
            <person name="Mauceli E."/>
            <person name="Ward L.D."/>
            <person name="Lowe C.B."/>
            <person name="Holloway A.K."/>
            <person name="Clamp M."/>
            <person name="Gnerre S."/>
            <person name="Alfoldi J."/>
            <person name="Beal K."/>
            <person name="Chang J."/>
            <person name="Clawson H."/>
            <person name="Cuff J."/>
            <person name="Di Palma F."/>
            <person name="Fitzgerald S."/>
            <person name="Flicek P."/>
            <person name="Guttman M."/>
            <person name="Hubisz M.J."/>
            <person name="Jaffe D.B."/>
            <person name="Jungreis I."/>
            <person name="Kent W.J."/>
            <person name="Kostka D."/>
            <person name="Lara M."/>
            <person name="Martins A.L."/>
            <person name="Massingham T."/>
            <person name="Moltke I."/>
            <person name="Raney B.J."/>
            <person name="Rasmussen M.D."/>
            <person name="Robinson J."/>
            <person name="Stark A."/>
            <person name="Vilella A.J."/>
            <person name="Wen J."/>
            <person name="Xie X."/>
            <person name="Zody M.C."/>
            <person name="Baldwin J."/>
            <person name="Bloom T."/>
            <person name="Chin C.W."/>
            <person name="Heiman D."/>
            <person name="Nicol R."/>
            <person name="Nusbaum C."/>
            <person name="Young S."/>
            <person name="Wilkinson J."/>
            <person name="Worley K.C."/>
            <person name="Kovar C.L."/>
            <person name="Muzny D.M."/>
            <person name="Gibbs R.A."/>
            <person name="Cree A."/>
            <person name="Dihn H.H."/>
            <person name="Fowler G."/>
            <person name="Jhangiani S."/>
            <person name="Joshi V."/>
            <person name="Lee S."/>
            <person name="Lewis L.R."/>
            <person name="Nazareth L.V."/>
            <person name="Okwuonu G."/>
            <person name="Santibanez J."/>
            <person name="Warren W.C."/>
            <person name="Mardis E.R."/>
            <person name="Weinstock G.M."/>
            <person name="Wilson R.K."/>
            <person name="Delehaunty K."/>
            <person name="Dooling D."/>
            <person name="Fronik C."/>
            <person name="Fulton L."/>
            <person name="Fulton B."/>
            <person name="Graves T."/>
            <person name="Minx P."/>
            <person name="Sodergren E."/>
            <person name="Birney E."/>
            <person name="Margulies E.H."/>
            <person name="Herrero J."/>
            <person name="Green E.D."/>
            <person name="Haussler D."/>
            <person name="Siepel A."/>
            <person name="Goldman N."/>
            <person name="Pollard K.S."/>
            <person name="Pedersen J.S."/>
            <person name="Lander E.S."/>
            <person name="Kellis M."/>
        </authorList>
    </citation>
    <scope>NUCLEOTIDE SEQUENCE [LARGE SCALE GENOMIC DNA]</scope>
    <source>
        <strain evidence="9 10">Thorbecke inbred</strain>
    </source>
</reference>
<keyword evidence="4" id="KW-0964">Secreted</keyword>
<feature type="compositionally biased region" description="Gly residues" evidence="7">
    <location>
        <begin position="62"/>
        <end position="75"/>
    </location>
</feature>
<evidence type="ECO:0000313" key="9">
    <source>
        <dbReference type="Ensembl" id="ENSOCUP00000001060.3"/>
    </source>
</evidence>
<feature type="compositionally biased region" description="Gly residues" evidence="7">
    <location>
        <begin position="84"/>
        <end position="101"/>
    </location>
</feature>